<reference evidence="2 3" key="1">
    <citation type="submission" date="2021-03" db="EMBL/GenBank/DDBJ databases">
        <title>Actinoplanes flavus sp. nov., a novel actinomycete isolated from Coconut Palm rhizosphere soil.</title>
        <authorList>
            <person name="Luo X."/>
        </authorList>
    </citation>
    <scope>NUCLEOTIDE SEQUENCE [LARGE SCALE GENOMIC DNA]</scope>
    <source>
        <strain evidence="2 3">NEAU-H7</strain>
    </source>
</reference>
<keyword evidence="3" id="KW-1185">Reference proteome</keyword>
<feature type="compositionally biased region" description="Pro residues" evidence="1">
    <location>
        <begin position="1"/>
        <end position="10"/>
    </location>
</feature>
<sequence>MTTEPNPPQDQPNEFGFAGAATAPQPEPSTPEPDAERIAVPADDLTAPITRALDEAVHGDED</sequence>
<evidence type="ECO:0000313" key="3">
    <source>
        <dbReference type="Proteomes" id="UP000679690"/>
    </source>
</evidence>
<dbReference type="EMBL" id="JAGFNS010000015">
    <property type="protein sequence ID" value="MBO3740500.1"/>
    <property type="molecule type" value="Genomic_DNA"/>
</dbReference>
<name>A0ABS3UNZ7_9ACTN</name>
<comment type="caution">
    <text evidence="2">The sequence shown here is derived from an EMBL/GenBank/DDBJ whole genome shotgun (WGS) entry which is preliminary data.</text>
</comment>
<feature type="region of interest" description="Disordered" evidence="1">
    <location>
        <begin position="1"/>
        <end position="46"/>
    </location>
</feature>
<dbReference type="RefSeq" id="WP_208469675.1">
    <property type="nucleotide sequence ID" value="NZ_JAGFNS010000015.1"/>
</dbReference>
<evidence type="ECO:0000256" key="1">
    <source>
        <dbReference type="SAM" id="MobiDB-lite"/>
    </source>
</evidence>
<dbReference type="Proteomes" id="UP000679690">
    <property type="component" value="Unassembled WGS sequence"/>
</dbReference>
<proteinExistence type="predicted"/>
<organism evidence="2 3">
    <name type="scientific">Actinoplanes flavus</name>
    <dbReference type="NCBI Taxonomy" id="2820290"/>
    <lineage>
        <taxon>Bacteria</taxon>
        <taxon>Bacillati</taxon>
        <taxon>Actinomycetota</taxon>
        <taxon>Actinomycetes</taxon>
        <taxon>Micromonosporales</taxon>
        <taxon>Micromonosporaceae</taxon>
        <taxon>Actinoplanes</taxon>
    </lineage>
</organism>
<accession>A0ABS3UNZ7</accession>
<gene>
    <name evidence="2" type="ORF">J5X75_23620</name>
</gene>
<evidence type="ECO:0000313" key="2">
    <source>
        <dbReference type="EMBL" id="MBO3740500.1"/>
    </source>
</evidence>
<protein>
    <submittedName>
        <fullName evidence="2">Uncharacterized protein</fullName>
    </submittedName>
</protein>